<dbReference type="Proteomes" id="UP000324104">
    <property type="component" value="Unassembled WGS sequence"/>
</dbReference>
<dbReference type="AlphaFoldDB" id="A0A5D5AME1"/>
<gene>
    <name evidence="1" type="ORF">FYC77_10310</name>
</gene>
<sequence>MPFAPPVETDPFRTRVVYDRSTERLRIAVDAVDGDADVSVAADSNRVRIHLERAGDVYDRTIPSPSHRRFTDDREAVFNNGVLTVTLETAPLQFSRAVGGGR</sequence>
<name>A0A5D5AME1_9EURY</name>
<proteinExistence type="predicted"/>
<keyword evidence="2" id="KW-1185">Reference proteome</keyword>
<accession>A0A5D5AME1</accession>
<dbReference type="RefSeq" id="WP_149081422.1">
    <property type="nucleotide sequence ID" value="NZ_VTAW01000011.1"/>
</dbReference>
<dbReference type="CDD" id="cd00298">
    <property type="entry name" value="ACD_sHsps_p23-like"/>
    <property type="match status" value="1"/>
</dbReference>
<comment type="caution">
    <text evidence="1">The sequence shown here is derived from an EMBL/GenBank/DDBJ whole genome shotgun (WGS) entry which is preliminary data.</text>
</comment>
<organism evidence="1 2">
    <name type="scientific">Natrialba swarupiae</name>
    <dbReference type="NCBI Taxonomy" id="2448032"/>
    <lineage>
        <taxon>Archaea</taxon>
        <taxon>Methanobacteriati</taxon>
        <taxon>Methanobacteriota</taxon>
        <taxon>Stenosarchaea group</taxon>
        <taxon>Halobacteria</taxon>
        <taxon>Halobacteriales</taxon>
        <taxon>Natrialbaceae</taxon>
        <taxon>Natrialba</taxon>
    </lineage>
</organism>
<dbReference type="EMBL" id="VTAW01000011">
    <property type="protein sequence ID" value="TYT62085.1"/>
    <property type="molecule type" value="Genomic_DNA"/>
</dbReference>
<protein>
    <submittedName>
        <fullName evidence="1">Hsp20/alpha crystallin family protein</fullName>
    </submittedName>
</protein>
<evidence type="ECO:0000313" key="1">
    <source>
        <dbReference type="EMBL" id="TYT62085.1"/>
    </source>
</evidence>
<reference evidence="1 2" key="1">
    <citation type="submission" date="2019-08" db="EMBL/GenBank/DDBJ databases">
        <title>Archaea genome.</title>
        <authorList>
            <person name="Kajale S."/>
            <person name="Shouche Y."/>
            <person name="Deshpande N."/>
            <person name="Sharma A."/>
        </authorList>
    </citation>
    <scope>NUCLEOTIDE SEQUENCE [LARGE SCALE GENOMIC DNA]</scope>
    <source>
        <strain evidence="1 2">ESP3B_9</strain>
    </source>
</reference>
<evidence type="ECO:0000313" key="2">
    <source>
        <dbReference type="Proteomes" id="UP000324104"/>
    </source>
</evidence>